<dbReference type="AlphaFoldDB" id="A0A0C2UY99"/>
<proteinExistence type="predicted"/>
<organism evidence="2 3">
    <name type="scientific">Paramagnetospirillum magnetotacticum MS-1</name>
    <dbReference type="NCBI Taxonomy" id="272627"/>
    <lineage>
        <taxon>Bacteria</taxon>
        <taxon>Pseudomonadati</taxon>
        <taxon>Pseudomonadota</taxon>
        <taxon>Alphaproteobacteria</taxon>
        <taxon>Rhodospirillales</taxon>
        <taxon>Magnetospirillaceae</taxon>
        <taxon>Paramagnetospirillum</taxon>
    </lineage>
</organism>
<evidence type="ECO:0000259" key="1">
    <source>
        <dbReference type="Pfam" id="PF13472"/>
    </source>
</evidence>
<dbReference type="Gene3D" id="3.40.50.1110">
    <property type="entry name" value="SGNH hydrolase"/>
    <property type="match status" value="1"/>
</dbReference>
<feature type="domain" description="SGNH hydrolase-type esterase" evidence="1">
    <location>
        <begin position="92"/>
        <end position="189"/>
    </location>
</feature>
<sequence>MSGHPNTLVGQIEAVGARLDDLLPAYPGLSAEQIDEVLRDGALALSRPVMAYGLLGVHPCRTATLNVHPAGFRDDGSGQAWPNRDGIRRLFVFGGSTTFGFNVSDGDTVPARLGARLSEAGLDGWEVYNFGSGSYTSRHEMLRFLALLDQGIRPDMALFLDGYNDSFYAFGNPRLVEALDGLYQGEKRRRRMGLLSAVADYWREARTVRSGRMPSVADYSAGDSAFAAPLITWDAVEAALAASSRPADDTAFGAPGARVAGLVWDRYGDSVAMIRAAALRHRIPVVFAWQPVPFFATEPGQRILDPLHRLFRAGAFCAPVYHWLHTNGFPGMGDAPDFVDLSEAGKGLDAVAYLDVCHYTRAMADRIAQALVAQLAPRM</sequence>
<name>A0A0C2UY99_PARME</name>
<dbReference type="InterPro" id="IPR013830">
    <property type="entry name" value="SGNH_hydro"/>
</dbReference>
<accession>A0A0C2UY99</accession>
<dbReference type="STRING" id="272627.CCC_00842"/>
<dbReference type="Proteomes" id="UP000031971">
    <property type="component" value="Unassembled WGS sequence"/>
</dbReference>
<gene>
    <name evidence="2" type="ORF">CCC_00842</name>
</gene>
<dbReference type="SUPFAM" id="SSF52266">
    <property type="entry name" value="SGNH hydrolase"/>
    <property type="match status" value="1"/>
</dbReference>
<reference evidence="2 3" key="1">
    <citation type="submission" date="2015-01" db="EMBL/GenBank/DDBJ databases">
        <title>Genome Sequence of Magnetospirillum magnetotacticum Strain MS-1.</title>
        <authorList>
            <person name="Marinov G.K."/>
            <person name="Smalley M.D."/>
            <person name="DeSalvo G."/>
        </authorList>
    </citation>
    <scope>NUCLEOTIDE SEQUENCE [LARGE SCALE GENOMIC DNA]</scope>
    <source>
        <strain evidence="2 3">MS-1</strain>
    </source>
</reference>
<dbReference type="GO" id="GO:0016788">
    <property type="term" value="F:hydrolase activity, acting on ester bonds"/>
    <property type="evidence" value="ECO:0007669"/>
    <property type="project" value="UniProtKB-ARBA"/>
</dbReference>
<keyword evidence="3" id="KW-1185">Reference proteome</keyword>
<protein>
    <recommendedName>
        <fullName evidence="1">SGNH hydrolase-type esterase domain-containing protein</fullName>
    </recommendedName>
</protein>
<dbReference type="RefSeq" id="WP_009871294.1">
    <property type="nucleotide sequence ID" value="NZ_JXSL01000030.1"/>
</dbReference>
<comment type="caution">
    <text evidence="2">The sequence shown here is derived from an EMBL/GenBank/DDBJ whole genome shotgun (WGS) entry which is preliminary data.</text>
</comment>
<dbReference type="EMBL" id="JXSL01000030">
    <property type="protein sequence ID" value="KIL97781.1"/>
    <property type="molecule type" value="Genomic_DNA"/>
</dbReference>
<evidence type="ECO:0000313" key="2">
    <source>
        <dbReference type="EMBL" id="KIL97781.1"/>
    </source>
</evidence>
<dbReference type="InterPro" id="IPR036514">
    <property type="entry name" value="SGNH_hydro_sf"/>
</dbReference>
<dbReference type="Pfam" id="PF13472">
    <property type="entry name" value="Lipase_GDSL_2"/>
    <property type="match status" value="1"/>
</dbReference>
<dbReference type="CDD" id="cd00229">
    <property type="entry name" value="SGNH_hydrolase"/>
    <property type="match status" value="1"/>
</dbReference>
<evidence type="ECO:0000313" key="3">
    <source>
        <dbReference type="Proteomes" id="UP000031971"/>
    </source>
</evidence>
<dbReference type="OrthoDB" id="8480707at2"/>